<reference evidence="2 3" key="1">
    <citation type="journal article" date="2016" name="Nat. Commun.">
        <title>Thousands of microbial genomes shed light on interconnected biogeochemical processes in an aquifer system.</title>
        <authorList>
            <person name="Anantharaman K."/>
            <person name="Brown C.T."/>
            <person name="Hug L.A."/>
            <person name="Sharon I."/>
            <person name="Castelle C.J."/>
            <person name="Probst A.J."/>
            <person name="Thomas B.C."/>
            <person name="Singh A."/>
            <person name="Wilkins M.J."/>
            <person name="Karaoz U."/>
            <person name="Brodie E.L."/>
            <person name="Williams K.H."/>
            <person name="Hubbard S.S."/>
            <person name="Banfield J.F."/>
        </authorList>
    </citation>
    <scope>NUCLEOTIDE SEQUENCE [LARGE SCALE GENOMIC DNA]</scope>
</reference>
<dbReference type="EMBL" id="MEVI01000001">
    <property type="protein sequence ID" value="OGC55677.1"/>
    <property type="molecule type" value="Genomic_DNA"/>
</dbReference>
<comment type="caution">
    <text evidence="2">The sequence shown here is derived from an EMBL/GenBank/DDBJ whole genome shotgun (WGS) entry which is preliminary data.</text>
</comment>
<evidence type="ECO:0000256" key="1">
    <source>
        <dbReference type="SAM" id="MobiDB-lite"/>
    </source>
</evidence>
<gene>
    <name evidence="2" type="ORF">A3A78_01370</name>
</gene>
<dbReference type="Gene3D" id="2.40.300.10">
    <property type="entry name" value="Head decoration protein D"/>
    <property type="match status" value="1"/>
</dbReference>
<dbReference type="Proteomes" id="UP000176504">
    <property type="component" value="Unassembled WGS sequence"/>
</dbReference>
<evidence type="ECO:0000313" key="2">
    <source>
        <dbReference type="EMBL" id="OGC55677.1"/>
    </source>
</evidence>
<proteinExistence type="predicted"/>
<sequence>SNVNNTGSLLELNNTGGSSNNTSLYIKHYADGTGPGNFALRVDDVSGDTSPFVIDELGNVGVGTTNPDSKLHTVGGDVYIAPDTGYTFNNPSANEDLYVFGNAEVDGILYAGSTPVALTLATGFIDADAITLTTTGGTGTTLSNSGLEVVSDGLTLLKGCTDGQILKWDNTGEFWYCATDGGASITTLQDAYGNDADGSNATISLTADDDSLIFRNPASSGTDSAYTLFIDQLNTTGAVSALDITTASNNSDAVNLTANSIDGETVLDINANGITSGKGINLASTSNGYTSGNLLNLALTQSAATGTTVAGDILIASFSPTYSTAVTSPTISGSVFDISRSAITNTDFASTLTVSGALALFSDSATQTTGTLTHTANVVDVTQNYTSSSGTALYVKNYGGSSSASFRVDDSSGDTTPFYIDASGNVAIGNATPTAAFHISTAGAASTPAQRIDGTWFTGGSTTTTKPQLLIEPSGTTSTSWSTSGTGLGINAATAFAGNLIDFQQNAVSTFKVAGVASAVNGFTFTTRATGTAPQLASSGSDTNIGLAINSKGTGSITFTSAATTGTTTSSAFVHTSNSITSGTGNYFSSSTINTGKLVDINTGAANTLTSGTLLNVESTATSLTAPGAGSDGSLATFDWTPGSSATASGDLFSINIGSLGTTTGNLFSIKDASSSIFSVSENTVTSNLPATFNAAGDVAVAYDLNFTNQTSSNILSSGPLYITVGEIFENNDLTLKTYGTGDLILDTPGGVTLIQAQNWNIANSSPTSLNIESGLLNIDTSNTRVGIGTTAPSTLLDVQGVIQGNFADSSATTSLCASANATSDTDIVQCTGVDYGEYTPSSGTVEQGDLLSLSSGDPTEEKAFAVKRASSENINLYGIYSTAGIYIGKEKDETYIPVALSGRAPLKVSREGGEIKKGDRLTFSSKAGVAKKATEKGYTVGMALEDYDGSFKISQGVAEQEKALYDFKGVVIPPPPSGVGKILVFVNVGWYDPSAFALEVTNSGSLAESQPATPNYTTEQLNKKFEDIDRTIGLNTQLTSEEIIKGAETSQENKLLGLKNENMSQDAEIAAIKDRVMLLEEKLNVEEASSSAESSESANPTYSTETYDLQSQIDSLKQTIDILVYESTAGARESSPSAILSPDSVVNNLTVENLLKIPGDLQVSGKTYLAQTNIAGVFTVGFITINDSEASINSISEPLKIQNNSLADIDIFNGKVRFTADGSLTLSETIKAKKVEAKKVTAEEYSVKSSSANVGSGVLKAGDLVVSIGSSAIKERSIVFTAPTSPTGGQSLIVSAKKENGYFEVSIERAFDKDISFDWLIVNKE</sequence>
<organism evidence="2 3">
    <name type="scientific">candidate division WWE3 bacterium RIFCSPLOWO2_01_FULL_41_18</name>
    <dbReference type="NCBI Taxonomy" id="1802625"/>
    <lineage>
        <taxon>Bacteria</taxon>
        <taxon>Katanobacteria</taxon>
    </lineage>
</organism>
<accession>A0A1F4VEQ4</accession>
<feature type="region of interest" description="Disordered" evidence="1">
    <location>
        <begin position="463"/>
        <end position="482"/>
    </location>
</feature>
<evidence type="ECO:0000313" key="3">
    <source>
        <dbReference type="Proteomes" id="UP000176504"/>
    </source>
</evidence>
<name>A0A1F4VEQ4_UNCKA</name>
<feature type="non-terminal residue" evidence="2">
    <location>
        <position position="1"/>
    </location>
</feature>
<evidence type="ECO:0008006" key="4">
    <source>
        <dbReference type="Google" id="ProtNLM"/>
    </source>
</evidence>
<protein>
    <recommendedName>
        <fullName evidence="4">Peptidase S74 domain-containing protein</fullName>
    </recommendedName>
</protein>